<dbReference type="Proteomes" id="UP000242815">
    <property type="component" value="Unassembled WGS sequence"/>
</dbReference>
<dbReference type="OrthoDB" id="9763644at2"/>
<evidence type="ECO:0000313" key="4">
    <source>
        <dbReference type="EMBL" id="SFQ70329.1"/>
    </source>
</evidence>
<dbReference type="GO" id="GO:0004386">
    <property type="term" value="F:helicase activity"/>
    <property type="evidence" value="ECO:0007669"/>
    <property type="project" value="UniProtKB-KW"/>
</dbReference>
<dbReference type="Pfam" id="PF08707">
    <property type="entry name" value="PriCT_2"/>
    <property type="match status" value="1"/>
</dbReference>
<feature type="region of interest" description="Disordered" evidence="1">
    <location>
        <begin position="90"/>
        <end position="118"/>
    </location>
</feature>
<dbReference type="InterPro" id="IPR034154">
    <property type="entry name" value="TOPRIM_DnaG/twinkle"/>
</dbReference>
<keyword evidence="4" id="KW-0067">ATP-binding</keyword>
<evidence type="ECO:0000313" key="5">
    <source>
        <dbReference type="Proteomes" id="UP000242815"/>
    </source>
</evidence>
<dbReference type="EMBL" id="FOYD01000002">
    <property type="protein sequence ID" value="SFQ70329.1"/>
    <property type="molecule type" value="Genomic_DNA"/>
</dbReference>
<dbReference type="InterPro" id="IPR014819">
    <property type="entry name" value="PriCT_2"/>
</dbReference>
<name>A0A1I6ANV8_9GAMM</name>
<protein>
    <submittedName>
        <fullName evidence="4">Putative DNA primase/helicase</fullName>
    </submittedName>
</protein>
<organism evidence="4 5">
    <name type="scientific">Halopseudomonas formosensis</name>
    <dbReference type="NCBI Taxonomy" id="1002526"/>
    <lineage>
        <taxon>Bacteria</taxon>
        <taxon>Pseudomonadati</taxon>
        <taxon>Pseudomonadota</taxon>
        <taxon>Gammaproteobacteria</taxon>
        <taxon>Pseudomonadales</taxon>
        <taxon>Pseudomonadaceae</taxon>
        <taxon>Halopseudomonas</taxon>
    </lineage>
</organism>
<keyword evidence="4" id="KW-0547">Nucleotide-binding</keyword>
<dbReference type="Pfam" id="PF13362">
    <property type="entry name" value="Toprim_3"/>
    <property type="match status" value="1"/>
</dbReference>
<proteinExistence type="predicted"/>
<keyword evidence="4" id="KW-0378">Hydrolase</keyword>
<dbReference type="GO" id="GO:0016817">
    <property type="term" value="F:hydrolase activity, acting on acid anhydrides"/>
    <property type="evidence" value="ECO:0007669"/>
    <property type="project" value="InterPro"/>
</dbReference>
<feature type="domain" description="Toprim" evidence="3">
    <location>
        <begin position="262"/>
        <end position="332"/>
    </location>
</feature>
<reference evidence="4 5" key="1">
    <citation type="submission" date="2016-10" db="EMBL/GenBank/DDBJ databases">
        <authorList>
            <person name="de Groot N.N."/>
        </authorList>
    </citation>
    <scope>NUCLEOTIDE SEQUENCE [LARGE SCALE GENOMIC DNA]</scope>
    <source>
        <strain evidence="4 5">JCM 18415</strain>
    </source>
</reference>
<evidence type="ECO:0000259" key="2">
    <source>
        <dbReference type="Pfam" id="PF08707"/>
    </source>
</evidence>
<dbReference type="CDD" id="cd01029">
    <property type="entry name" value="TOPRIM_primases"/>
    <property type="match status" value="1"/>
</dbReference>
<dbReference type="AlphaFoldDB" id="A0A1I6ANV8"/>
<accession>A0A1I6ANV8</accession>
<keyword evidence="4" id="KW-0347">Helicase</keyword>
<evidence type="ECO:0000256" key="1">
    <source>
        <dbReference type="SAM" id="MobiDB-lite"/>
    </source>
</evidence>
<gene>
    <name evidence="4" type="ORF">SAMN05216578_102271</name>
</gene>
<feature type="domain" description="Primase C-terminal 2" evidence="2">
    <location>
        <begin position="14"/>
        <end position="82"/>
    </location>
</feature>
<sequence>MADLPDIELDELPDLLAHISPDERDVWWEVTAGVKAEFGEAAFSDWDSWSQGSDQYKPGDARSVWKSCKGGKIGIGTVIHYAKQGGWKRRKRDLTPKEREQRRAEQAARRAKREAERAEEERLTAVMQELVQGGTQRLLTEFTAARGKSEYLTRKQVGAFGVRFVTRALVFSVDSRHERTDIWLGADMARFLRELPKDKAEREHIGFMKMGPGDIVIPLVDEAGVVWSFQMINAQGTKLFPKFGRKSGLWHWIGRADPMPIIALAEGYATGVSVYLATEWPTVMCIDVGNMAKVARALARLFPDSRLIIVGDDDPKADGTNPGRVAAEALSLELGITAVFPQRPEVAA</sequence>
<dbReference type="STRING" id="1002526.SAMN05216578_102271"/>
<dbReference type="InterPro" id="IPR006171">
    <property type="entry name" value="TOPRIM_dom"/>
</dbReference>
<evidence type="ECO:0000259" key="3">
    <source>
        <dbReference type="Pfam" id="PF13362"/>
    </source>
</evidence>
<dbReference type="RefSeq" id="WP_090537388.1">
    <property type="nucleotide sequence ID" value="NZ_FOYD01000002.1"/>
</dbReference>
<feature type="compositionally biased region" description="Basic and acidic residues" evidence="1">
    <location>
        <begin position="93"/>
        <end position="118"/>
    </location>
</feature>